<name>A0A4V1RU30_9HYPH</name>
<feature type="signal peptide" evidence="1">
    <location>
        <begin position="1"/>
        <end position="37"/>
    </location>
</feature>
<dbReference type="InterPro" id="IPR025737">
    <property type="entry name" value="FApF"/>
</dbReference>
<reference evidence="2 3" key="2">
    <citation type="submission" date="2019-02" db="EMBL/GenBank/DDBJ databases">
        <title>'Lichenibacterium ramalinii' gen. nov. sp. nov., 'Lichenibacterium minor' gen. nov. sp. nov.</title>
        <authorList>
            <person name="Pankratov T."/>
        </authorList>
    </citation>
    <scope>NUCLEOTIDE SEQUENCE [LARGE SCALE GENOMIC DNA]</scope>
    <source>
        <strain evidence="2 3">RmlP026</strain>
    </source>
</reference>
<dbReference type="Proteomes" id="UP000290759">
    <property type="component" value="Unassembled WGS sequence"/>
</dbReference>
<reference evidence="2 3" key="1">
    <citation type="submission" date="2018-12" db="EMBL/GenBank/DDBJ databases">
        <authorList>
            <person name="Grouzdev D.S."/>
            <person name="Krutkina M.S."/>
        </authorList>
    </citation>
    <scope>NUCLEOTIDE SEQUENCE [LARGE SCALE GENOMIC DNA]</scope>
    <source>
        <strain evidence="2 3">RmlP026</strain>
    </source>
</reference>
<protein>
    <recommendedName>
        <fullName evidence="4">Phenol degradation protein meta</fullName>
    </recommendedName>
</protein>
<keyword evidence="3" id="KW-1185">Reference proteome</keyword>
<feature type="chain" id="PRO_5020855234" description="Phenol degradation protein meta" evidence="1">
    <location>
        <begin position="38"/>
        <end position="354"/>
    </location>
</feature>
<proteinExistence type="predicted"/>
<sequence>MTRRRHDRPVPEEHMKSIHHALLAATALLTLASAARATENGATHVDLGYFGILGGFGTPPGEPFLSLDVNQVVSSRFNDRNGNPIKVNLGALGQYPVKFLGNTTAEIINGAYTFPTLVPFLNAHVGVAAYAVFAAARAEAQDAIFGRVSGSGETIGGVGDTTVIPFFLQWDLPTAYTHVLLSPVEFTAPTGQYNRNDPIGANVGLNYFSYRPAIVTTYLNPQGLELDLNVNGSFNGTNSATHYQSGDEFSTTFSAIQHFSPRYGVGFQGYYYKQFTGDKLNGVEVNTVRPVSAFTPFDPTNQGPGNKGQVFAIGPAFTYNYTPTVGANFRFQHEVFSDNRRQGEVLWGKIFAAF</sequence>
<dbReference type="Pfam" id="PF13557">
    <property type="entry name" value="Phenol_MetA_deg"/>
    <property type="match status" value="1"/>
</dbReference>
<evidence type="ECO:0008006" key="4">
    <source>
        <dbReference type="Google" id="ProtNLM"/>
    </source>
</evidence>
<evidence type="ECO:0000313" key="2">
    <source>
        <dbReference type="EMBL" id="RYC29724.1"/>
    </source>
</evidence>
<dbReference type="OrthoDB" id="7372889at2"/>
<evidence type="ECO:0000256" key="1">
    <source>
        <dbReference type="SAM" id="SignalP"/>
    </source>
</evidence>
<evidence type="ECO:0000313" key="3">
    <source>
        <dbReference type="Proteomes" id="UP000290759"/>
    </source>
</evidence>
<accession>A0A4V1RU30</accession>
<dbReference type="EMBL" id="QYBB01000042">
    <property type="protein sequence ID" value="RYC29724.1"/>
    <property type="molecule type" value="Genomic_DNA"/>
</dbReference>
<gene>
    <name evidence="2" type="ORF">D3273_22560</name>
</gene>
<dbReference type="AlphaFoldDB" id="A0A4V1RU30"/>
<comment type="caution">
    <text evidence="2">The sequence shown here is derived from an EMBL/GenBank/DDBJ whole genome shotgun (WGS) entry which is preliminary data.</text>
</comment>
<keyword evidence="1" id="KW-0732">Signal</keyword>
<organism evidence="2 3">
    <name type="scientific">Lichenibacterium minor</name>
    <dbReference type="NCBI Taxonomy" id="2316528"/>
    <lineage>
        <taxon>Bacteria</taxon>
        <taxon>Pseudomonadati</taxon>
        <taxon>Pseudomonadota</taxon>
        <taxon>Alphaproteobacteria</taxon>
        <taxon>Hyphomicrobiales</taxon>
        <taxon>Lichenihabitantaceae</taxon>
        <taxon>Lichenibacterium</taxon>
    </lineage>
</organism>